<proteinExistence type="predicted"/>
<keyword evidence="1" id="KW-0812">Transmembrane</keyword>
<evidence type="ECO:0000313" key="2">
    <source>
        <dbReference type="EMBL" id="MBE1503920.1"/>
    </source>
</evidence>
<accession>A0ABR9IL54</accession>
<dbReference type="EMBL" id="JADBEC010000001">
    <property type="protein sequence ID" value="MBE1503920.1"/>
    <property type="molecule type" value="Genomic_DNA"/>
</dbReference>
<feature type="transmembrane region" description="Helical" evidence="1">
    <location>
        <begin position="42"/>
        <end position="65"/>
    </location>
</feature>
<dbReference type="RefSeq" id="WP_192728028.1">
    <property type="nucleotide sequence ID" value="NZ_BAAAVL010000001.1"/>
</dbReference>
<name>A0ABR9IL54_RHIVS</name>
<evidence type="ECO:0000313" key="3">
    <source>
        <dbReference type="Proteomes" id="UP000620262"/>
    </source>
</evidence>
<reference evidence="2 3" key="1">
    <citation type="submission" date="2020-10" db="EMBL/GenBank/DDBJ databases">
        <title>Sequencing the genomes of 1000 actinobacteria strains.</title>
        <authorList>
            <person name="Klenk H.-P."/>
        </authorList>
    </citation>
    <scope>NUCLEOTIDE SEQUENCE [LARGE SCALE GENOMIC DNA]</scope>
    <source>
        <strain evidence="2 3">DSM 7307</strain>
    </source>
</reference>
<organism evidence="2 3">
    <name type="scientific">Rhizobium viscosum</name>
    <name type="common">Arthrobacter viscosus</name>
    <dbReference type="NCBI Taxonomy" id="1673"/>
    <lineage>
        <taxon>Bacteria</taxon>
        <taxon>Pseudomonadati</taxon>
        <taxon>Pseudomonadota</taxon>
        <taxon>Alphaproteobacteria</taxon>
        <taxon>Hyphomicrobiales</taxon>
        <taxon>Rhizobiaceae</taxon>
        <taxon>Rhizobium/Agrobacterium group</taxon>
        <taxon>Rhizobium</taxon>
    </lineage>
</organism>
<comment type="caution">
    <text evidence="2">The sequence shown here is derived from an EMBL/GenBank/DDBJ whole genome shotgun (WGS) entry which is preliminary data.</text>
</comment>
<keyword evidence="3" id="KW-1185">Reference proteome</keyword>
<sequence length="101" mass="10809">MILAIGTIIVMGALAAYANRTVAPGVAKLPMQWSLKGSVNWTAPRTIAFTFIPGLAAIIMAAILLGDQARNADIALMGGVFLACQLLHITLTQRWFNASRR</sequence>
<evidence type="ECO:0000256" key="1">
    <source>
        <dbReference type="SAM" id="Phobius"/>
    </source>
</evidence>
<keyword evidence="1" id="KW-1133">Transmembrane helix</keyword>
<evidence type="ECO:0008006" key="4">
    <source>
        <dbReference type="Google" id="ProtNLM"/>
    </source>
</evidence>
<protein>
    <recommendedName>
        <fullName evidence="4">DUF1648 domain-containing protein</fullName>
    </recommendedName>
</protein>
<gene>
    <name evidence="2" type="ORF">H4W29_001101</name>
</gene>
<keyword evidence="1" id="KW-0472">Membrane</keyword>
<dbReference type="Proteomes" id="UP000620262">
    <property type="component" value="Unassembled WGS sequence"/>
</dbReference>